<keyword evidence="3" id="KW-1185">Reference proteome</keyword>
<proteinExistence type="predicted"/>
<protein>
    <submittedName>
        <fullName evidence="2">GM25595</fullName>
    </submittedName>
</protein>
<evidence type="ECO:0000313" key="2">
    <source>
        <dbReference type="EMBL" id="EDW41688.1"/>
    </source>
</evidence>
<dbReference type="AlphaFoldDB" id="B4HJ32"/>
<dbReference type="HOGENOM" id="CLU_1662635_0_0_1"/>
<dbReference type="EMBL" id="CH480815">
    <property type="protein sequence ID" value="EDW41688.1"/>
    <property type="molecule type" value="Genomic_DNA"/>
</dbReference>
<evidence type="ECO:0000313" key="3">
    <source>
        <dbReference type="Proteomes" id="UP000001292"/>
    </source>
</evidence>
<gene>
    <name evidence="2" type="primary">Dsec\GM25595</name>
    <name evidence="2" type="ORF">Dsec_GM25595</name>
</gene>
<feature type="region of interest" description="Disordered" evidence="1">
    <location>
        <begin position="1"/>
        <end position="49"/>
    </location>
</feature>
<feature type="compositionally biased region" description="Acidic residues" evidence="1">
    <location>
        <begin position="15"/>
        <end position="44"/>
    </location>
</feature>
<reference evidence="2 3" key="1">
    <citation type="journal article" date="2007" name="Nature">
        <title>Evolution of genes and genomes on the Drosophila phylogeny.</title>
        <authorList>
            <consortium name="Drosophila 12 Genomes Consortium"/>
            <person name="Clark A.G."/>
            <person name="Eisen M.B."/>
            <person name="Smith D.R."/>
            <person name="Bergman C.M."/>
            <person name="Oliver B."/>
            <person name="Markow T.A."/>
            <person name="Kaufman T.C."/>
            <person name="Kellis M."/>
            <person name="Gelbart W."/>
            <person name="Iyer V.N."/>
            <person name="Pollard D.A."/>
            <person name="Sackton T.B."/>
            <person name="Larracuente A.M."/>
            <person name="Singh N.D."/>
            <person name="Abad J.P."/>
            <person name="Abt D.N."/>
            <person name="Adryan B."/>
            <person name="Aguade M."/>
            <person name="Akashi H."/>
            <person name="Anderson W.W."/>
            <person name="Aquadro C.F."/>
            <person name="Ardell D.H."/>
            <person name="Arguello R."/>
            <person name="Artieri C.G."/>
            <person name="Barbash D.A."/>
            <person name="Barker D."/>
            <person name="Barsanti P."/>
            <person name="Batterham P."/>
            <person name="Batzoglou S."/>
            <person name="Begun D."/>
            <person name="Bhutkar A."/>
            <person name="Blanco E."/>
            <person name="Bosak S.A."/>
            <person name="Bradley R.K."/>
            <person name="Brand A.D."/>
            <person name="Brent M.R."/>
            <person name="Brooks A.N."/>
            <person name="Brown R.H."/>
            <person name="Butlin R.K."/>
            <person name="Caggese C."/>
            <person name="Calvi B.R."/>
            <person name="Bernardo de Carvalho A."/>
            <person name="Caspi A."/>
            <person name="Castrezana S."/>
            <person name="Celniker S.E."/>
            <person name="Chang J.L."/>
            <person name="Chapple C."/>
            <person name="Chatterji S."/>
            <person name="Chinwalla A."/>
            <person name="Civetta A."/>
            <person name="Clifton S.W."/>
            <person name="Comeron J.M."/>
            <person name="Costello J.C."/>
            <person name="Coyne J.A."/>
            <person name="Daub J."/>
            <person name="David R.G."/>
            <person name="Delcher A.L."/>
            <person name="Delehaunty K."/>
            <person name="Do C.B."/>
            <person name="Ebling H."/>
            <person name="Edwards K."/>
            <person name="Eickbush T."/>
            <person name="Evans J.D."/>
            <person name="Filipski A."/>
            <person name="Findeiss S."/>
            <person name="Freyhult E."/>
            <person name="Fulton L."/>
            <person name="Fulton R."/>
            <person name="Garcia A.C."/>
            <person name="Gardiner A."/>
            <person name="Garfield D.A."/>
            <person name="Garvin B.E."/>
            <person name="Gibson G."/>
            <person name="Gilbert D."/>
            <person name="Gnerre S."/>
            <person name="Godfrey J."/>
            <person name="Good R."/>
            <person name="Gotea V."/>
            <person name="Gravely B."/>
            <person name="Greenberg A.J."/>
            <person name="Griffiths-Jones S."/>
            <person name="Gross S."/>
            <person name="Guigo R."/>
            <person name="Gustafson E.A."/>
            <person name="Haerty W."/>
            <person name="Hahn M.W."/>
            <person name="Halligan D.L."/>
            <person name="Halpern A.L."/>
            <person name="Halter G.M."/>
            <person name="Han M.V."/>
            <person name="Heger A."/>
            <person name="Hillier L."/>
            <person name="Hinrichs A.S."/>
            <person name="Holmes I."/>
            <person name="Hoskins R.A."/>
            <person name="Hubisz M.J."/>
            <person name="Hultmark D."/>
            <person name="Huntley M.A."/>
            <person name="Jaffe D.B."/>
            <person name="Jagadeeshan S."/>
            <person name="Jeck W.R."/>
            <person name="Johnson J."/>
            <person name="Jones C.D."/>
            <person name="Jordan W.C."/>
            <person name="Karpen G.H."/>
            <person name="Kataoka E."/>
            <person name="Keightley P.D."/>
            <person name="Kheradpour P."/>
            <person name="Kirkness E.F."/>
            <person name="Koerich L.B."/>
            <person name="Kristiansen K."/>
            <person name="Kudrna D."/>
            <person name="Kulathinal R.J."/>
            <person name="Kumar S."/>
            <person name="Kwok R."/>
            <person name="Lander E."/>
            <person name="Langley C.H."/>
            <person name="Lapoint R."/>
            <person name="Lazzaro B.P."/>
            <person name="Lee S.J."/>
            <person name="Levesque L."/>
            <person name="Li R."/>
            <person name="Lin C.F."/>
            <person name="Lin M.F."/>
            <person name="Lindblad-Toh K."/>
            <person name="Llopart A."/>
            <person name="Long M."/>
            <person name="Low L."/>
            <person name="Lozovsky E."/>
            <person name="Lu J."/>
            <person name="Luo M."/>
            <person name="Machado C.A."/>
            <person name="Makalowski W."/>
            <person name="Marzo M."/>
            <person name="Matsuda M."/>
            <person name="Matzkin L."/>
            <person name="McAllister B."/>
            <person name="McBride C.S."/>
            <person name="McKernan B."/>
            <person name="McKernan K."/>
            <person name="Mendez-Lago M."/>
            <person name="Minx P."/>
            <person name="Mollenhauer M.U."/>
            <person name="Montooth K."/>
            <person name="Mount S.M."/>
            <person name="Mu X."/>
            <person name="Myers E."/>
            <person name="Negre B."/>
            <person name="Newfeld S."/>
            <person name="Nielsen R."/>
            <person name="Noor M.A."/>
            <person name="O'Grady P."/>
            <person name="Pachter L."/>
            <person name="Papaceit M."/>
            <person name="Parisi M.J."/>
            <person name="Parisi M."/>
            <person name="Parts L."/>
            <person name="Pedersen J.S."/>
            <person name="Pesole G."/>
            <person name="Phillippy A.M."/>
            <person name="Ponting C.P."/>
            <person name="Pop M."/>
            <person name="Porcelli D."/>
            <person name="Powell J.R."/>
            <person name="Prohaska S."/>
            <person name="Pruitt K."/>
            <person name="Puig M."/>
            <person name="Quesneville H."/>
            <person name="Ram K.R."/>
            <person name="Rand D."/>
            <person name="Rasmussen M.D."/>
            <person name="Reed L.K."/>
            <person name="Reenan R."/>
            <person name="Reily A."/>
            <person name="Remington K.A."/>
            <person name="Rieger T.T."/>
            <person name="Ritchie M.G."/>
            <person name="Robin C."/>
            <person name="Rogers Y.H."/>
            <person name="Rohde C."/>
            <person name="Rozas J."/>
            <person name="Rubenfield M.J."/>
            <person name="Ruiz A."/>
            <person name="Russo S."/>
            <person name="Salzberg S.L."/>
            <person name="Sanchez-Gracia A."/>
            <person name="Saranga D.J."/>
            <person name="Sato H."/>
            <person name="Schaeffer S.W."/>
            <person name="Schatz M.C."/>
            <person name="Schlenke T."/>
            <person name="Schwartz R."/>
            <person name="Segarra C."/>
            <person name="Singh R.S."/>
            <person name="Sirot L."/>
            <person name="Sirota M."/>
            <person name="Sisneros N.B."/>
            <person name="Smith C.D."/>
            <person name="Smith T.F."/>
            <person name="Spieth J."/>
            <person name="Stage D.E."/>
            <person name="Stark A."/>
            <person name="Stephan W."/>
            <person name="Strausberg R.L."/>
            <person name="Strempel S."/>
            <person name="Sturgill D."/>
            <person name="Sutton G."/>
            <person name="Sutton G.G."/>
            <person name="Tao W."/>
            <person name="Teichmann S."/>
            <person name="Tobari Y.N."/>
            <person name="Tomimura Y."/>
            <person name="Tsolas J.M."/>
            <person name="Valente V.L."/>
            <person name="Venter E."/>
            <person name="Venter J.C."/>
            <person name="Vicario S."/>
            <person name="Vieira F.G."/>
            <person name="Vilella A.J."/>
            <person name="Villasante A."/>
            <person name="Walenz B."/>
            <person name="Wang J."/>
            <person name="Wasserman M."/>
            <person name="Watts T."/>
            <person name="Wilson D."/>
            <person name="Wilson R.K."/>
            <person name="Wing R.A."/>
            <person name="Wolfner M.F."/>
            <person name="Wong A."/>
            <person name="Wong G.K."/>
            <person name="Wu C.I."/>
            <person name="Wu G."/>
            <person name="Yamamoto D."/>
            <person name="Yang H.P."/>
            <person name="Yang S.P."/>
            <person name="Yorke J.A."/>
            <person name="Yoshida K."/>
            <person name="Zdobnov E."/>
            <person name="Zhang P."/>
            <person name="Zhang Y."/>
            <person name="Zimin A.V."/>
            <person name="Baldwin J."/>
            <person name="Abdouelleil A."/>
            <person name="Abdulkadir J."/>
            <person name="Abebe A."/>
            <person name="Abera B."/>
            <person name="Abreu J."/>
            <person name="Acer S.C."/>
            <person name="Aftuck L."/>
            <person name="Alexander A."/>
            <person name="An P."/>
            <person name="Anderson E."/>
            <person name="Anderson S."/>
            <person name="Arachi H."/>
            <person name="Azer M."/>
            <person name="Bachantsang P."/>
            <person name="Barry A."/>
            <person name="Bayul T."/>
            <person name="Berlin A."/>
            <person name="Bessette D."/>
            <person name="Bloom T."/>
            <person name="Blye J."/>
            <person name="Boguslavskiy L."/>
            <person name="Bonnet C."/>
            <person name="Boukhgalter B."/>
            <person name="Bourzgui I."/>
            <person name="Brown A."/>
            <person name="Cahill P."/>
            <person name="Channer S."/>
            <person name="Cheshatsang Y."/>
            <person name="Chuda L."/>
            <person name="Citroen M."/>
            <person name="Collymore A."/>
            <person name="Cooke P."/>
            <person name="Costello M."/>
            <person name="D'Aco K."/>
            <person name="Daza R."/>
            <person name="De Haan G."/>
            <person name="DeGray S."/>
            <person name="DeMaso C."/>
            <person name="Dhargay N."/>
            <person name="Dooley K."/>
            <person name="Dooley E."/>
            <person name="Doricent M."/>
            <person name="Dorje P."/>
            <person name="Dorjee K."/>
            <person name="Dupes A."/>
            <person name="Elong R."/>
            <person name="Falk J."/>
            <person name="Farina A."/>
            <person name="Faro S."/>
            <person name="Ferguson D."/>
            <person name="Fisher S."/>
            <person name="Foley C.D."/>
            <person name="Franke A."/>
            <person name="Friedrich D."/>
            <person name="Gadbois L."/>
            <person name="Gearin G."/>
            <person name="Gearin C.R."/>
            <person name="Giannoukos G."/>
            <person name="Goode T."/>
            <person name="Graham J."/>
            <person name="Grandbois E."/>
            <person name="Grewal S."/>
            <person name="Gyaltsen K."/>
            <person name="Hafez N."/>
            <person name="Hagos B."/>
            <person name="Hall J."/>
            <person name="Henson C."/>
            <person name="Hollinger A."/>
            <person name="Honan T."/>
            <person name="Huard M.D."/>
            <person name="Hughes L."/>
            <person name="Hurhula B."/>
            <person name="Husby M.E."/>
            <person name="Kamat A."/>
            <person name="Kanga B."/>
            <person name="Kashin S."/>
            <person name="Khazanovich D."/>
            <person name="Kisner P."/>
            <person name="Lance K."/>
            <person name="Lara M."/>
            <person name="Lee W."/>
            <person name="Lennon N."/>
            <person name="Letendre F."/>
            <person name="LeVine R."/>
            <person name="Lipovsky A."/>
            <person name="Liu X."/>
            <person name="Liu J."/>
            <person name="Liu S."/>
            <person name="Lokyitsang T."/>
            <person name="Lokyitsang Y."/>
            <person name="Lubonja R."/>
            <person name="Lui A."/>
            <person name="MacDonald P."/>
            <person name="Magnisalis V."/>
            <person name="Maru K."/>
            <person name="Matthews C."/>
            <person name="McCusker W."/>
            <person name="McDonough S."/>
            <person name="Mehta T."/>
            <person name="Meldrim J."/>
            <person name="Meneus L."/>
            <person name="Mihai O."/>
            <person name="Mihalev A."/>
            <person name="Mihova T."/>
            <person name="Mittelman R."/>
            <person name="Mlenga V."/>
            <person name="Montmayeur A."/>
            <person name="Mulrain L."/>
            <person name="Navidi A."/>
            <person name="Naylor J."/>
            <person name="Negash T."/>
            <person name="Nguyen T."/>
            <person name="Nguyen N."/>
            <person name="Nicol R."/>
            <person name="Norbu C."/>
            <person name="Norbu N."/>
            <person name="Novod N."/>
            <person name="O'Neill B."/>
            <person name="Osman S."/>
            <person name="Markiewicz E."/>
            <person name="Oyono O.L."/>
            <person name="Patti C."/>
            <person name="Phunkhang P."/>
            <person name="Pierre F."/>
            <person name="Priest M."/>
            <person name="Raghuraman S."/>
            <person name="Rege F."/>
            <person name="Reyes R."/>
            <person name="Rise C."/>
            <person name="Rogov P."/>
            <person name="Ross K."/>
            <person name="Ryan E."/>
            <person name="Settipalli S."/>
            <person name="Shea T."/>
            <person name="Sherpa N."/>
            <person name="Shi L."/>
            <person name="Shih D."/>
            <person name="Sparrow T."/>
            <person name="Spaulding J."/>
            <person name="Stalker J."/>
            <person name="Stange-Thomann N."/>
            <person name="Stavropoulos S."/>
            <person name="Stone C."/>
            <person name="Strader C."/>
            <person name="Tesfaye S."/>
            <person name="Thomson T."/>
            <person name="Thoulutsang Y."/>
            <person name="Thoulutsang D."/>
            <person name="Topham K."/>
            <person name="Topping I."/>
            <person name="Tsamla T."/>
            <person name="Vassiliev H."/>
            <person name="Vo A."/>
            <person name="Wangchuk T."/>
            <person name="Wangdi T."/>
            <person name="Weiand M."/>
            <person name="Wilkinson J."/>
            <person name="Wilson A."/>
            <person name="Yadav S."/>
            <person name="Young G."/>
            <person name="Yu Q."/>
            <person name="Zembek L."/>
            <person name="Zhong D."/>
            <person name="Zimmer A."/>
            <person name="Zwirko Z."/>
            <person name="Jaffe D.B."/>
            <person name="Alvarez P."/>
            <person name="Brockman W."/>
            <person name="Butler J."/>
            <person name="Chin C."/>
            <person name="Gnerre S."/>
            <person name="Grabherr M."/>
            <person name="Kleber M."/>
            <person name="Mauceli E."/>
            <person name="MacCallum I."/>
        </authorList>
    </citation>
    <scope>NUCLEOTIDE SEQUENCE [LARGE SCALE GENOMIC DNA]</scope>
    <source>
        <strain evidence="3">Rob3c / Tucson 14021-0248.25</strain>
    </source>
</reference>
<sequence>MRMQSATRRDNDNDNHDDDNDVDGAGYDEDDGDGDADASDDDGDGYMNTADEYLSRHLDLSGNPHSMLCNNVAPQCVTDKLMPQNNEGIKMDRIVETNHPHQHQQLQHQPHPHDDLADKLTPGWILQEEWRRQLGDGRWVVDGRQDVRGCARMCEDVPG</sequence>
<evidence type="ECO:0000256" key="1">
    <source>
        <dbReference type="SAM" id="MobiDB-lite"/>
    </source>
</evidence>
<organism evidence="3">
    <name type="scientific">Drosophila sechellia</name>
    <name type="common">Fruit fly</name>
    <dbReference type="NCBI Taxonomy" id="7238"/>
    <lineage>
        <taxon>Eukaryota</taxon>
        <taxon>Metazoa</taxon>
        <taxon>Ecdysozoa</taxon>
        <taxon>Arthropoda</taxon>
        <taxon>Hexapoda</taxon>
        <taxon>Insecta</taxon>
        <taxon>Pterygota</taxon>
        <taxon>Neoptera</taxon>
        <taxon>Endopterygota</taxon>
        <taxon>Diptera</taxon>
        <taxon>Brachycera</taxon>
        <taxon>Muscomorpha</taxon>
        <taxon>Ephydroidea</taxon>
        <taxon>Drosophilidae</taxon>
        <taxon>Drosophila</taxon>
        <taxon>Sophophora</taxon>
    </lineage>
</organism>
<accession>B4HJ32</accession>
<dbReference type="Proteomes" id="UP000001292">
    <property type="component" value="Unassembled WGS sequence"/>
</dbReference>
<name>B4HJ32_DROSE</name>